<name>A0ACC0U7T1_9AGAM</name>
<evidence type="ECO:0000313" key="1">
    <source>
        <dbReference type="EMBL" id="KAI9507234.1"/>
    </source>
</evidence>
<dbReference type="Proteomes" id="UP001207468">
    <property type="component" value="Unassembled WGS sequence"/>
</dbReference>
<keyword evidence="2" id="KW-1185">Reference proteome</keyword>
<dbReference type="EMBL" id="JAGFNK010000135">
    <property type="protein sequence ID" value="KAI9507234.1"/>
    <property type="molecule type" value="Genomic_DNA"/>
</dbReference>
<reference evidence="1" key="1">
    <citation type="submission" date="2021-03" db="EMBL/GenBank/DDBJ databases">
        <title>Evolutionary priming and transition to the ectomycorrhizal habit in an iconic lineage of mushroom-forming fungi: is preadaptation a requirement?</title>
        <authorList>
            <consortium name="DOE Joint Genome Institute"/>
            <person name="Looney B.P."/>
            <person name="Miyauchi S."/>
            <person name="Morin E."/>
            <person name="Drula E."/>
            <person name="Courty P.E."/>
            <person name="Chicoki N."/>
            <person name="Fauchery L."/>
            <person name="Kohler A."/>
            <person name="Kuo A."/>
            <person name="LaButti K."/>
            <person name="Pangilinan J."/>
            <person name="Lipzen A."/>
            <person name="Riley R."/>
            <person name="Andreopoulos W."/>
            <person name="He G."/>
            <person name="Johnson J."/>
            <person name="Barry K.W."/>
            <person name="Grigoriev I.V."/>
            <person name="Nagy L."/>
            <person name="Hibbett D."/>
            <person name="Henrissat B."/>
            <person name="Matheny P.B."/>
            <person name="Labbe J."/>
            <person name="Martin A.F."/>
        </authorList>
    </citation>
    <scope>NUCLEOTIDE SEQUENCE</scope>
    <source>
        <strain evidence="1">BPL698</strain>
    </source>
</reference>
<evidence type="ECO:0000313" key="2">
    <source>
        <dbReference type="Proteomes" id="UP001207468"/>
    </source>
</evidence>
<comment type="caution">
    <text evidence="1">The sequence shown here is derived from an EMBL/GenBank/DDBJ whole genome shotgun (WGS) entry which is preliminary data.</text>
</comment>
<accession>A0ACC0U7T1</accession>
<proteinExistence type="predicted"/>
<sequence>MLGTGYQHQPTAFSPSLSDFHFQSTIITMRTSTIVAFIYLVMGVAPSFSLPSISVRSSPSTGSDDRRRGRRLSRTSQNDFYGHYEDSTNPNRSMSYPLHRGPPPDPNMVLVGTGREPRVPVLHRPNQSHQNGNHQNGNHQNGNHQNGNPPNTSRDSTPTPSSEQRKANYALNAGAEERRTLPPDDFARALRDGYNLTSDDIPR</sequence>
<organism evidence="1 2">
    <name type="scientific">Russula earlei</name>
    <dbReference type="NCBI Taxonomy" id="71964"/>
    <lineage>
        <taxon>Eukaryota</taxon>
        <taxon>Fungi</taxon>
        <taxon>Dikarya</taxon>
        <taxon>Basidiomycota</taxon>
        <taxon>Agaricomycotina</taxon>
        <taxon>Agaricomycetes</taxon>
        <taxon>Russulales</taxon>
        <taxon>Russulaceae</taxon>
        <taxon>Russula</taxon>
    </lineage>
</organism>
<gene>
    <name evidence="1" type="ORF">F5148DRAFT_1368575</name>
</gene>
<protein>
    <submittedName>
        <fullName evidence="1">Uncharacterized protein</fullName>
    </submittedName>
</protein>